<dbReference type="Proteomes" id="UP000242205">
    <property type="component" value="Chromosome"/>
</dbReference>
<reference evidence="2 3" key="1">
    <citation type="submission" date="2018-01" db="EMBL/GenBank/DDBJ databases">
        <authorList>
            <person name="Fu G.-Y."/>
        </authorList>
    </citation>
    <scope>NUCLEOTIDE SEQUENCE [LARGE SCALE GENOMIC DNA]</scope>
    <source>
        <strain evidence="2 3">SY39</strain>
    </source>
</reference>
<dbReference type="EMBL" id="CP025682">
    <property type="protein sequence ID" value="AUN95386.1"/>
    <property type="molecule type" value="Genomic_DNA"/>
</dbReference>
<dbReference type="InterPro" id="IPR041496">
    <property type="entry name" value="YitH/HolE_GNAT"/>
</dbReference>
<keyword evidence="2" id="KW-0808">Transferase</keyword>
<evidence type="ECO:0000259" key="1">
    <source>
        <dbReference type="PROSITE" id="PS51186"/>
    </source>
</evidence>
<dbReference type="Gene3D" id="3.40.630.30">
    <property type="match status" value="1"/>
</dbReference>
<sequence length="282" mass="31272">MTQDLRISTMSREELDIAIDWAAAEGWNPGLHDRDSYYAADPEGFLIGRVGDEPVATISVVRYDERFGFLGFYIVHPEHRGRGYGSALWRAGMQRLAGCTVGLDGVPAQQDNYRKSGFELAWRNVRYEGRGGGERVEDARIVPLVSLTLDELTEFERPFFPAQRTDFLLAWLAQSDSLALGCVEEGCLVGYGVVRACRNGYKLAPLYADRPDVAELLFSALVSCVEPGEPVFLDIPEPNAEARALVGRHAMQPQFETARMYAGPAPTLPVERIYGMTSFEIG</sequence>
<dbReference type="PANTHER" id="PTHR47237:SF1">
    <property type="entry name" value="SLL0310 PROTEIN"/>
    <property type="match status" value="1"/>
</dbReference>
<evidence type="ECO:0000313" key="3">
    <source>
        <dbReference type="Proteomes" id="UP000242205"/>
    </source>
</evidence>
<dbReference type="InterPro" id="IPR000182">
    <property type="entry name" value="GNAT_dom"/>
</dbReference>
<dbReference type="PANTHER" id="PTHR47237">
    <property type="entry name" value="SLL0310 PROTEIN"/>
    <property type="match status" value="1"/>
</dbReference>
<dbReference type="CDD" id="cd04301">
    <property type="entry name" value="NAT_SF"/>
    <property type="match status" value="1"/>
</dbReference>
<organism evidence="2 3">
    <name type="scientific">Pseudazoarcus pumilus</name>
    <dbReference type="NCBI Taxonomy" id="2067960"/>
    <lineage>
        <taxon>Bacteria</taxon>
        <taxon>Pseudomonadati</taxon>
        <taxon>Pseudomonadota</taxon>
        <taxon>Betaproteobacteria</taxon>
        <taxon>Rhodocyclales</taxon>
        <taxon>Zoogloeaceae</taxon>
        <taxon>Pseudazoarcus</taxon>
    </lineage>
</organism>
<dbReference type="KEGG" id="atw:C0099_10885"/>
<proteinExistence type="predicted"/>
<dbReference type="Gene3D" id="3.40.630.90">
    <property type="match status" value="1"/>
</dbReference>
<dbReference type="AlphaFoldDB" id="A0A2I6S7Z4"/>
<protein>
    <submittedName>
        <fullName evidence="2">GNAT family N-acetyltransferase</fullName>
    </submittedName>
</protein>
<dbReference type="GO" id="GO:0016747">
    <property type="term" value="F:acyltransferase activity, transferring groups other than amino-acyl groups"/>
    <property type="evidence" value="ECO:0007669"/>
    <property type="project" value="InterPro"/>
</dbReference>
<name>A0A2I6S7Z4_9RHOO</name>
<dbReference type="Pfam" id="PF00583">
    <property type="entry name" value="Acetyltransf_1"/>
    <property type="match status" value="1"/>
</dbReference>
<evidence type="ECO:0000313" key="2">
    <source>
        <dbReference type="EMBL" id="AUN95386.1"/>
    </source>
</evidence>
<feature type="domain" description="N-acetyltransferase" evidence="1">
    <location>
        <begin position="5"/>
        <end position="143"/>
    </location>
</feature>
<dbReference type="OrthoDB" id="20916at2"/>
<dbReference type="PROSITE" id="PS51186">
    <property type="entry name" value="GNAT"/>
    <property type="match status" value="1"/>
</dbReference>
<keyword evidence="3" id="KW-1185">Reference proteome</keyword>
<dbReference type="Pfam" id="PF18014">
    <property type="entry name" value="Acetyltransf_18"/>
    <property type="match status" value="1"/>
</dbReference>
<dbReference type="SUPFAM" id="SSF55729">
    <property type="entry name" value="Acyl-CoA N-acyltransferases (Nat)"/>
    <property type="match status" value="1"/>
</dbReference>
<gene>
    <name evidence="2" type="ORF">C0099_10885</name>
</gene>
<accession>A0A2I6S7Z4</accession>
<dbReference type="RefSeq" id="WP_102247435.1">
    <property type="nucleotide sequence ID" value="NZ_CP025682.1"/>
</dbReference>
<dbReference type="InterPro" id="IPR016181">
    <property type="entry name" value="Acyl_CoA_acyltransferase"/>
</dbReference>
<dbReference type="InterPro" id="IPR052729">
    <property type="entry name" value="Acyl/Acetyltrans_Enzymes"/>
</dbReference>